<dbReference type="Pfam" id="PF17131">
    <property type="entry name" value="LolA_like"/>
    <property type="match status" value="1"/>
</dbReference>
<gene>
    <name evidence="2" type="ORF">LCGC14_0004290</name>
</gene>
<dbReference type="AlphaFoldDB" id="A0A0F9WIP9"/>
<protein>
    <recommendedName>
        <fullName evidence="1">Uncharacterized protein TP-0789 domain-containing protein</fullName>
    </recommendedName>
</protein>
<dbReference type="EMBL" id="LAZR01000001">
    <property type="protein sequence ID" value="KKO12418.1"/>
    <property type="molecule type" value="Genomic_DNA"/>
</dbReference>
<evidence type="ECO:0000313" key="2">
    <source>
        <dbReference type="EMBL" id="KKO12418.1"/>
    </source>
</evidence>
<sequence>MKIKYWLPFLTLALTTSTPGVSAQESEMSALDIIGQVNAREDGEHVTRSLTIELTDRRGIKRVEKTQGYRKYFGEEKRTVLFYTEPSNVRGTGFLTFDYADSEQDDDQWLYLPALRKIRRISSSNRGDYFLGTDLTYEEIKKENKIETEDYVFRLLGESTYEGHKVFDVEATPVDGDVAKELGYSKVLLHVDPSIWMSRKSEFWDLNGNRLKTVANSSIVQIGGIWTTLEISVENHKTEHKTLLLFSDVDYTTPIDDAVFTQARLRRGLR</sequence>
<accession>A0A0F9WIP9</accession>
<organism evidence="2">
    <name type="scientific">marine sediment metagenome</name>
    <dbReference type="NCBI Taxonomy" id="412755"/>
    <lineage>
        <taxon>unclassified sequences</taxon>
        <taxon>metagenomes</taxon>
        <taxon>ecological metagenomes</taxon>
    </lineage>
</organism>
<dbReference type="Gene3D" id="2.50.20.10">
    <property type="entry name" value="Lipoprotein localisation LolA/LolB/LppX"/>
    <property type="match status" value="1"/>
</dbReference>
<feature type="domain" description="Uncharacterized protein TP-0789" evidence="1">
    <location>
        <begin position="76"/>
        <end position="267"/>
    </location>
</feature>
<proteinExistence type="predicted"/>
<dbReference type="CDD" id="cd16329">
    <property type="entry name" value="LolA_like"/>
    <property type="match status" value="1"/>
</dbReference>
<comment type="caution">
    <text evidence="2">The sequence shown here is derived from an EMBL/GenBank/DDBJ whole genome shotgun (WGS) entry which is preliminary data.</text>
</comment>
<evidence type="ECO:0000259" key="1">
    <source>
        <dbReference type="Pfam" id="PF17131"/>
    </source>
</evidence>
<reference evidence="2" key="1">
    <citation type="journal article" date="2015" name="Nature">
        <title>Complex archaea that bridge the gap between prokaryotes and eukaryotes.</title>
        <authorList>
            <person name="Spang A."/>
            <person name="Saw J.H."/>
            <person name="Jorgensen S.L."/>
            <person name="Zaremba-Niedzwiedzka K."/>
            <person name="Martijn J."/>
            <person name="Lind A.E."/>
            <person name="van Eijk R."/>
            <person name="Schleper C."/>
            <person name="Guy L."/>
            <person name="Ettema T.J."/>
        </authorList>
    </citation>
    <scope>NUCLEOTIDE SEQUENCE</scope>
</reference>
<name>A0A0F9WIP9_9ZZZZ</name>
<dbReference type="InterPro" id="IPR033399">
    <property type="entry name" value="TP_0789-like"/>
</dbReference>